<dbReference type="InterPro" id="IPR031052">
    <property type="entry name" value="FHY3/FAR1"/>
</dbReference>
<comment type="subcellular location">
    <subcellularLocation>
        <location evidence="1">Nucleus</location>
    </subcellularLocation>
</comment>
<organism evidence="2 3">
    <name type="scientific">Cinchona calisaya</name>
    <dbReference type="NCBI Taxonomy" id="153742"/>
    <lineage>
        <taxon>Eukaryota</taxon>
        <taxon>Viridiplantae</taxon>
        <taxon>Streptophyta</taxon>
        <taxon>Embryophyta</taxon>
        <taxon>Tracheophyta</taxon>
        <taxon>Spermatophyta</taxon>
        <taxon>Magnoliopsida</taxon>
        <taxon>eudicotyledons</taxon>
        <taxon>Gunneridae</taxon>
        <taxon>Pentapetalae</taxon>
        <taxon>asterids</taxon>
        <taxon>lamiids</taxon>
        <taxon>Gentianales</taxon>
        <taxon>Rubiaceae</taxon>
        <taxon>Cinchonoideae</taxon>
        <taxon>Cinchoneae</taxon>
        <taxon>Cinchona</taxon>
    </lineage>
</organism>
<gene>
    <name evidence="2" type="ORF">ACH5RR_009074</name>
</gene>
<dbReference type="PANTHER" id="PTHR31669:SF299">
    <property type="entry name" value="PROTEIN FAR1-RELATED SEQUENCE"/>
    <property type="match status" value="1"/>
</dbReference>
<keyword evidence="3" id="KW-1185">Reference proteome</keyword>
<evidence type="ECO:0000313" key="3">
    <source>
        <dbReference type="Proteomes" id="UP001630127"/>
    </source>
</evidence>
<name>A0ABD3ADE5_9GENT</name>
<keyword evidence="1" id="KW-0862">Zinc</keyword>
<dbReference type="GO" id="GO:0008270">
    <property type="term" value="F:zinc ion binding"/>
    <property type="evidence" value="ECO:0007669"/>
    <property type="project" value="UniProtKB-UniRule"/>
</dbReference>
<protein>
    <recommendedName>
        <fullName evidence="1">Protein FAR1-RELATED SEQUENCE</fullName>
    </recommendedName>
</protein>
<dbReference type="GO" id="GO:0005634">
    <property type="term" value="C:nucleus"/>
    <property type="evidence" value="ECO:0007669"/>
    <property type="project" value="UniProtKB-SubCell"/>
</dbReference>
<dbReference type="EMBL" id="JBJUIK010000004">
    <property type="protein sequence ID" value="KAL3529752.1"/>
    <property type="molecule type" value="Genomic_DNA"/>
</dbReference>
<accession>A0ABD3ADE5</accession>
<comment type="similarity">
    <text evidence="1">Belongs to the FHY3/FAR1 family.</text>
</comment>
<keyword evidence="1" id="KW-0539">Nucleus</keyword>
<dbReference type="AlphaFoldDB" id="A0ABD3ADE5"/>
<proteinExistence type="inferred from homology"/>
<comment type="function">
    <text evidence="1">Putative transcription activator involved in regulating light control of development.</text>
</comment>
<dbReference type="Proteomes" id="UP001630127">
    <property type="component" value="Unassembled WGS sequence"/>
</dbReference>
<evidence type="ECO:0000313" key="2">
    <source>
        <dbReference type="EMBL" id="KAL3529752.1"/>
    </source>
</evidence>
<dbReference type="PANTHER" id="PTHR31669">
    <property type="entry name" value="PROTEIN FAR1-RELATED SEQUENCE 10-RELATED"/>
    <property type="match status" value="1"/>
</dbReference>
<dbReference type="GO" id="GO:0006355">
    <property type="term" value="P:regulation of DNA-templated transcription"/>
    <property type="evidence" value="ECO:0007669"/>
    <property type="project" value="UniProtKB-UniRule"/>
</dbReference>
<sequence>MAKALASIWPETFHRLCIWPETTHDFSKCIYDFGEEEDFMNEWNMMLKKYDLEDNDWLKRMFKIKDNWAFVYGRETFSADMTTTQRSETMNCVMKRYKCKYWETKGAES</sequence>
<evidence type="ECO:0000256" key="1">
    <source>
        <dbReference type="RuleBase" id="RU367018"/>
    </source>
</evidence>
<keyword evidence="1" id="KW-0863">Zinc-finger</keyword>
<comment type="caution">
    <text evidence="2">The sequence shown here is derived from an EMBL/GenBank/DDBJ whole genome shotgun (WGS) entry which is preliminary data.</text>
</comment>
<reference evidence="2 3" key="1">
    <citation type="submission" date="2024-11" db="EMBL/GenBank/DDBJ databases">
        <title>A near-complete genome assembly of Cinchona calisaya.</title>
        <authorList>
            <person name="Lian D.C."/>
            <person name="Zhao X.W."/>
            <person name="Wei L."/>
        </authorList>
    </citation>
    <scope>NUCLEOTIDE SEQUENCE [LARGE SCALE GENOMIC DNA]</scope>
    <source>
        <tissue evidence="2">Nenye</tissue>
    </source>
</reference>
<keyword evidence="1" id="KW-0479">Metal-binding</keyword>